<dbReference type="Proteomes" id="UP000000374">
    <property type="component" value="Chromosome"/>
</dbReference>
<evidence type="ECO:0000313" key="2">
    <source>
        <dbReference type="Proteomes" id="UP000000374"/>
    </source>
</evidence>
<dbReference type="eggNOG" id="COG0675">
    <property type="taxonomic scope" value="Bacteria"/>
</dbReference>
<organism evidence="1 2">
    <name type="scientific">Verminephrobacter eiseniae (strain EF01-2)</name>
    <dbReference type="NCBI Taxonomy" id="391735"/>
    <lineage>
        <taxon>Bacteria</taxon>
        <taxon>Pseudomonadati</taxon>
        <taxon>Pseudomonadota</taxon>
        <taxon>Betaproteobacteria</taxon>
        <taxon>Burkholderiales</taxon>
        <taxon>Comamonadaceae</taxon>
        <taxon>Verminephrobacter</taxon>
    </lineage>
</organism>
<dbReference type="AlphaFoldDB" id="A1WH92"/>
<evidence type="ECO:0000313" key="1">
    <source>
        <dbReference type="EMBL" id="ABM56999.1"/>
    </source>
</evidence>
<sequence length="88" mass="9536">MLQKTGYTAGRRFLGDAALAKRLTAWRNGTETPWLEEAPVHPLRHAGVMKVLARGRRAAACGEAVERTALAWTEPACSAAGTRRSDCD</sequence>
<reference evidence="2" key="1">
    <citation type="submission" date="2006-12" db="EMBL/GenBank/DDBJ databases">
        <title>Complete sequence of chromosome 1 of Verminephrobacter eiseniae EF01-2.</title>
        <authorList>
            <person name="Copeland A."/>
            <person name="Lucas S."/>
            <person name="Lapidus A."/>
            <person name="Barry K."/>
            <person name="Detter J.C."/>
            <person name="Glavina del Rio T."/>
            <person name="Dalin E."/>
            <person name="Tice H."/>
            <person name="Pitluck S."/>
            <person name="Chertkov O."/>
            <person name="Brettin T."/>
            <person name="Bruce D."/>
            <person name="Han C."/>
            <person name="Tapia R."/>
            <person name="Gilna P."/>
            <person name="Schmutz J."/>
            <person name="Larimer F."/>
            <person name="Land M."/>
            <person name="Hauser L."/>
            <person name="Kyrpides N."/>
            <person name="Kim E."/>
            <person name="Stahl D."/>
            <person name="Richardson P."/>
        </authorList>
    </citation>
    <scope>NUCLEOTIDE SEQUENCE [LARGE SCALE GENOMIC DNA]</scope>
    <source>
        <strain evidence="2">EF01-2</strain>
    </source>
</reference>
<accession>A1WH92</accession>
<protein>
    <submittedName>
        <fullName evidence="1">Uncharacterized protein</fullName>
    </submittedName>
</protein>
<dbReference type="HOGENOM" id="CLU_2468172_0_0_4"/>
<name>A1WH92_VEREI</name>
<dbReference type="KEGG" id="vei:Veis_1229"/>
<dbReference type="STRING" id="391735.Veis_1229"/>
<proteinExistence type="predicted"/>
<keyword evidence="2" id="KW-1185">Reference proteome</keyword>
<gene>
    <name evidence="1" type="ordered locus">Veis_1229</name>
</gene>
<dbReference type="EMBL" id="CP000542">
    <property type="protein sequence ID" value="ABM56999.1"/>
    <property type="molecule type" value="Genomic_DNA"/>
</dbReference>